<proteinExistence type="predicted"/>
<gene>
    <name evidence="2" type="ORF">BHF72_0848</name>
</gene>
<dbReference type="PROSITE" id="PS51257">
    <property type="entry name" value="PROKAR_LIPOPROTEIN"/>
    <property type="match status" value="1"/>
</dbReference>
<name>A0A1E5UB44_9FLAO</name>
<sequence length="161" mass="17422">MKRILGLSLLAVLTLASCKKNEAAETSTATTTTEQKDPFADDRVVKQSDLVSEAKNHAETTLALSEPDFNFGKIKKGDVVEHVYEVTNTGKNPLIISAVKPGCGCTAPDYTKDPIMPGQKGQITLKFDSTNFDGIVYKSAEVYANVAQVPIEIRFSADIQP</sequence>
<dbReference type="STRING" id="237258.SAMN04489756_103119"/>
<dbReference type="AlphaFoldDB" id="A0A1E5UB44"/>
<dbReference type="PANTHER" id="PTHR37833">
    <property type="entry name" value="LIPOPROTEIN-RELATED"/>
    <property type="match status" value="1"/>
</dbReference>
<protein>
    <recommendedName>
        <fullName evidence="4">DUF1573 domain-containing protein</fullName>
    </recommendedName>
</protein>
<dbReference type="OrthoDB" id="826619at2"/>
<dbReference type="EMBL" id="MKGI01000079">
    <property type="protein sequence ID" value="OEL10154.1"/>
    <property type="molecule type" value="Genomic_DNA"/>
</dbReference>
<evidence type="ECO:0000313" key="3">
    <source>
        <dbReference type="Proteomes" id="UP000095601"/>
    </source>
</evidence>
<keyword evidence="1" id="KW-0732">Signal</keyword>
<comment type="caution">
    <text evidence="2">The sequence shown here is derived from an EMBL/GenBank/DDBJ whole genome shotgun (WGS) entry which is preliminary data.</text>
</comment>
<feature type="chain" id="PRO_5009186781" description="DUF1573 domain-containing protein" evidence="1">
    <location>
        <begin position="24"/>
        <end position="161"/>
    </location>
</feature>
<dbReference type="InterPro" id="IPR011467">
    <property type="entry name" value="DUF1573"/>
</dbReference>
<organism evidence="2 3">
    <name type="scientific">Cloacibacterium normanense</name>
    <dbReference type="NCBI Taxonomy" id="237258"/>
    <lineage>
        <taxon>Bacteria</taxon>
        <taxon>Pseudomonadati</taxon>
        <taxon>Bacteroidota</taxon>
        <taxon>Flavobacteriia</taxon>
        <taxon>Flavobacteriales</taxon>
        <taxon>Weeksellaceae</taxon>
    </lineage>
</organism>
<reference evidence="2 3" key="1">
    <citation type="submission" date="2016-09" db="EMBL/GenBank/DDBJ databases">
        <authorList>
            <person name="Capua I."/>
            <person name="De Benedictis P."/>
            <person name="Joannis T."/>
            <person name="Lombin L.H."/>
            <person name="Cattoli G."/>
        </authorList>
    </citation>
    <scope>NUCLEOTIDE SEQUENCE [LARGE SCALE GENOMIC DNA]</scope>
    <source>
        <strain evidence="2 3">NRS-1</strain>
    </source>
</reference>
<evidence type="ECO:0000313" key="2">
    <source>
        <dbReference type="EMBL" id="OEL10154.1"/>
    </source>
</evidence>
<keyword evidence="3" id="KW-1185">Reference proteome</keyword>
<dbReference type="PANTHER" id="PTHR37833:SF1">
    <property type="entry name" value="SIGNAL PEPTIDE PROTEIN"/>
    <property type="match status" value="1"/>
</dbReference>
<dbReference type="RefSeq" id="WP_069800704.1">
    <property type="nucleotide sequence ID" value="NZ_CP034157.1"/>
</dbReference>
<accession>A0A1E5UB44</accession>
<dbReference type="Gene3D" id="2.60.40.10">
    <property type="entry name" value="Immunoglobulins"/>
    <property type="match status" value="1"/>
</dbReference>
<dbReference type="Pfam" id="PF07610">
    <property type="entry name" value="DUF1573"/>
    <property type="match status" value="1"/>
</dbReference>
<evidence type="ECO:0000256" key="1">
    <source>
        <dbReference type="SAM" id="SignalP"/>
    </source>
</evidence>
<dbReference type="Proteomes" id="UP000095601">
    <property type="component" value="Unassembled WGS sequence"/>
</dbReference>
<dbReference type="KEGG" id="cnr:EB819_09315"/>
<evidence type="ECO:0008006" key="4">
    <source>
        <dbReference type="Google" id="ProtNLM"/>
    </source>
</evidence>
<dbReference type="InterPro" id="IPR013783">
    <property type="entry name" value="Ig-like_fold"/>
</dbReference>
<feature type="signal peptide" evidence="1">
    <location>
        <begin position="1"/>
        <end position="23"/>
    </location>
</feature>
<dbReference type="PATRIC" id="fig|237258.4.peg.1028"/>